<feature type="region of interest" description="Disordered" evidence="2">
    <location>
        <begin position="70"/>
        <end position="109"/>
    </location>
</feature>
<organism evidence="4">
    <name type="scientific">Aceria tosichella</name>
    <name type="common">wheat curl mite</name>
    <dbReference type="NCBI Taxonomy" id="561515"/>
    <lineage>
        <taxon>Eukaryota</taxon>
        <taxon>Metazoa</taxon>
        <taxon>Ecdysozoa</taxon>
        <taxon>Arthropoda</taxon>
        <taxon>Chelicerata</taxon>
        <taxon>Arachnida</taxon>
        <taxon>Acari</taxon>
        <taxon>Acariformes</taxon>
        <taxon>Trombidiformes</taxon>
        <taxon>Prostigmata</taxon>
        <taxon>Eupodina</taxon>
        <taxon>Eriophyoidea</taxon>
        <taxon>Eriophyidae</taxon>
        <taxon>Eriophyinae</taxon>
        <taxon>Aceriini</taxon>
        <taxon>Aceria</taxon>
    </lineage>
</organism>
<protein>
    <submittedName>
        <fullName evidence="4">PH and SEC7 domain-containing protein 3</fullName>
    </submittedName>
</protein>
<name>A0A6G1S5B5_9ACAR</name>
<reference evidence="4" key="1">
    <citation type="submission" date="2018-10" db="EMBL/GenBank/DDBJ databases">
        <title>Transcriptome assembly of Aceria tosichella (Wheat curl mite) Type 2.</title>
        <authorList>
            <person name="Scully E.D."/>
            <person name="Geib S.M."/>
            <person name="Palmer N.A."/>
            <person name="Gupta A.K."/>
            <person name="Sarath G."/>
            <person name="Tatineni S."/>
        </authorList>
    </citation>
    <scope>NUCLEOTIDE SEQUENCE</scope>
    <source>
        <strain evidence="4">LincolnNE</strain>
    </source>
</reference>
<dbReference type="SMART" id="SM00233">
    <property type="entry name" value="PH"/>
    <property type="match status" value="1"/>
</dbReference>
<dbReference type="InterPro" id="IPR001849">
    <property type="entry name" value="PH_domain"/>
</dbReference>
<feature type="compositionally biased region" description="Low complexity" evidence="2">
    <location>
        <begin position="70"/>
        <end position="83"/>
    </location>
</feature>
<dbReference type="EMBL" id="GGYP01000381">
    <property type="protein sequence ID" value="MDE45152.1"/>
    <property type="molecule type" value="Transcribed_RNA"/>
</dbReference>
<gene>
    <name evidence="4" type="primary">PSD3</name>
    <name evidence="4" type="ORF">g.20967</name>
</gene>
<accession>A0A6G1S5B5</accession>
<evidence type="ECO:0000256" key="2">
    <source>
        <dbReference type="SAM" id="MobiDB-lite"/>
    </source>
</evidence>
<evidence type="ECO:0000256" key="1">
    <source>
        <dbReference type="SAM" id="Coils"/>
    </source>
</evidence>
<dbReference type="Gene3D" id="2.30.29.30">
    <property type="entry name" value="Pleckstrin-homology domain (PH domain)/Phosphotyrosine-binding domain (PTB)"/>
    <property type="match status" value="1"/>
</dbReference>
<dbReference type="PROSITE" id="PS50003">
    <property type="entry name" value="PH_DOMAIN"/>
    <property type="match status" value="1"/>
</dbReference>
<dbReference type="SUPFAM" id="SSF81995">
    <property type="entry name" value="beta-sandwich domain of Sec23/24"/>
    <property type="match status" value="1"/>
</dbReference>
<proteinExistence type="predicted"/>
<evidence type="ECO:0000259" key="3">
    <source>
        <dbReference type="PROSITE" id="PS50003"/>
    </source>
</evidence>
<dbReference type="SUPFAM" id="SSF50729">
    <property type="entry name" value="PH domain-like"/>
    <property type="match status" value="1"/>
</dbReference>
<dbReference type="Pfam" id="PF15410">
    <property type="entry name" value="PH_9"/>
    <property type="match status" value="1"/>
</dbReference>
<feature type="coiled-coil region" evidence="1">
    <location>
        <begin position="317"/>
        <end position="344"/>
    </location>
</feature>
<keyword evidence="1" id="KW-0175">Coiled coil</keyword>
<feature type="region of interest" description="Disordered" evidence="2">
    <location>
        <begin position="25"/>
        <end position="52"/>
    </location>
</feature>
<dbReference type="InterPro" id="IPR041681">
    <property type="entry name" value="PH_9"/>
</dbReference>
<feature type="domain" description="PH" evidence="3">
    <location>
        <begin position="109"/>
        <end position="273"/>
    </location>
</feature>
<dbReference type="AlphaFoldDB" id="A0A6G1S5B5"/>
<evidence type="ECO:0000313" key="4">
    <source>
        <dbReference type="EMBL" id="MDE45152.1"/>
    </source>
</evidence>
<sequence>MDQGNQQQQPICEAFIMTGESMLKLSRDETESSASISNSHHHQHTTNNQNHNYPTITTIAAIPNNNNNNINSINNNTISSSSNPKRTPIGMSESKHDDKHTATGPRAPIEFKSGLLDRKSVLEAHGKPTSKGRRGWRRLFVTIKDLRLLIRATDSTTGQPQPNQQLQYQQAQQQQQQHCQQQQQQEQQQQSDASKTMMVKQQDLSTKIRRLMMAQSTPNNVKLHHSFAKRADNYTKREYVFRLRLADQSEFLMKADNEQEMNSWIEMINFASACLSSPALPSAISSAGGGTCRRYLQRRRRPILPASYTKLTYWEQLIDHEERLQRLKQELEEHLNEAPAAKSADKRSKSEFIERIAYLRQEIERYTAYVELMKKRSNSAEAILLSKHPQNASMAPSTGLGAAAGVAVASKSS</sequence>
<dbReference type="InterPro" id="IPR011993">
    <property type="entry name" value="PH-like_dom_sf"/>
</dbReference>